<feature type="transmembrane region" description="Helical" evidence="7">
    <location>
        <begin position="107"/>
        <end position="128"/>
    </location>
</feature>
<proteinExistence type="inferred from homology"/>
<feature type="transmembrane region" description="Helical" evidence="7">
    <location>
        <begin position="244"/>
        <end position="267"/>
    </location>
</feature>
<keyword evidence="4 7" id="KW-1133">Transmembrane helix</keyword>
<dbReference type="PANTHER" id="PTHR43791">
    <property type="entry name" value="PERMEASE-RELATED"/>
    <property type="match status" value="1"/>
</dbReference>
<feature type="domain" description="Major facilitator superfamily (MFS) profile" evidence="8">
    <location>
        <begin position="1"/>
        <end position="395"/>
    </location>
</feature>
<evidence type="ECO:0000256" key="1">
    <source>
        <dbReference type="ARBA" id="ARBA00004141"/>
    </source>
</evidence>
<feature type="transmembrane region" description="Helical" evidence="7">
    <location>
        <begin position="20"/>
        <end position="40"/>
    </location>
</feature>
<keyword evidence="3 7" id="KW-0812">Transmembrane</keyword>
<evidence type="ECO:0000313" key="10">
    <source>
        <dbReference type="Proteomes" id="UP000230002"/>
    </source>
</evidence>
<accession>A0A2G8S4A4</accession>
<reference evidence="9 10" key="1">
    <citation type="journal article" date="2015" name="Sci. Rep.">
        <title>Chromosome-level genome map provides insights into diverse defense mechanisms in the medicinal fungus Ganoderma sinense.</title>
        <authorList>
            <person name="Zhu Y."/>
            <person name="Xu J."/>
            <person name="Sun C."/>
            <person name="Zhou S."/>
            <person name="Xu H."/>
            <person name="Nelson D.R."/>
            <person name="Qian J."/>
            <person name="Song J."/>
            <person name="Luo H."/>
            <person name="Xiang L."/>
            <person name="Li Y."/>
            <person name="Xu Z."/>
            <person name="Ji A."/>
            <person name="Wang L."/>
            <person name="Lu S."/>
            <person name="Hayward A."/>
            <person name="Sun W."/>
            <person name="Li X."/>
            <person name="Schwartz D.C."/>
            <person name="Wang Y."/>
            <person name="Chen S."/>
        </authorList>
    </citation>
    <scope>NUCLEOTIDE SEQUENCE [LARGE SCALE GENOMIC DNA]</scope>
    <source>
        <strain evidence="9 10">ZZ0214-1</strain>
    </source>
</reference>
<dbReference type="AlphaFoldDB" id="A0A2G8S4A4"/>
<evidence type="ECO:0000313" key="9">
    <source>
        <dbReference type="EMBL" id="PIL28564.1"/>
    </source>
</evidence>
<evidence type="ECO:0000256" key="4">
    <source>
        <dbReference type="ARBA" id="ARBA00022989"/>
    </source>
</evidence>
<evidence type="ECO:0000259" key="8">
    <source>
        <dbReference type="PROSITE" id="PS50850"/>
    </source>
</evidence>
<evidence type="ECO:0000256" key="7">
    <source>
        <dbReference type="SAM" id="Phobius"/>
    </source>
</evidence>
<name>A0A2G8S4A4_9APHY</name>
<dbReference type="PROSITE" id="PS50850">
    <property type="entry name" value="MFS"/>
    <property type="match status" value="1"/>
</dbReference>
<keyword evidence="10" id="KW-1185">Reference proteome</keyword>
<feature type="transmembrane region" description="Helical" evidence="7">
    <location>
        <begin position="47"/>
        <end position="66"/>
    </location>
</feature>
<protein>
    <submittedName>
        <fullName evidence="9">MFS general substrate transporter</fullName>
    </submittedName>
</protein>
<comment type="subcellular location">
    <subcellularLocation>
        <location evidence="1">Membrane</location>
        <topology evidence="1">Multi-pass membrane protein</topology>
    </subcellularLocation>
</comment>
<dbReference type="Gene3D" id="1.20.1250.20">
    <property type="entry name" value="MFS general substrate transporter like domains"/>
    <property type="match status" value="2"/>
</dbReference>
<dbReference type="PANTHER" id="PTHR43791:SF18">
    <property type="entry name" value="NICOTINIC ACID TRANSPORTER TNA1, PUTATIVE (AFU_ORTHOLOGUE AFUA_3G03820)-RELATED"/>
    <property type="match status" value="1"/>
</dbReference>
<evidence type="ECO:0000256" key="3">
    <source>
        <dbReference type="ARBA" id="ARBA00022692"/>
    </source>
</evidence>
<dbReference type="Pfam" id="PF07690">
    <property type="entry name" value="MFS_1"/>
    <property type="match status" value="1"/>
</dbReference>
<dbReference type="InterPro" id="IPR020846">
    <property type="entry name" value="MFS_dom"/>
</dbReference>
<comment type="similarity">
    <text evidence="6">Belongs to the major facilitator superfamily. Allantoate permease family.</text>
</comment>
<feature type="transmembrane region" description="Helical" evidence="7">
    <location>
        <begin position="211"/>
        <end position="232"/>
    </location>
</feature>
<dbReference type="Proteomes" id="UP000230002">
    <property type="component" value="Unassembled WGS sequence"/>
</dbReference>
<dbReference type="GO" id="GO:0022857">
    <property type="term" value="F:transmembrane transporter activity"/>
    <property type="evidence" value="ECO:0007669"/>
    <property type="project" value="InterPro"/>
</dbReference>
<keyword evidence="2" id="KW-0813">Transport</keyword>
<keyword evidence="5 7" id="KW-0472">Membrane</keyword>
<feature type="transmembrane region" description="Helical" evidence="7">
    <location>
        <begin position="367"/>
        <end position="388"/>
    </location>
</feature>
<dbReference type="InterPro" id="IPR036259">
    <property type="entry name" value="MFS_trans_sf"/>
</dbReference>
<evidence type="ECO:0000256" key="5">
    <source>
        <dbReference type="ARBA" id="ARBA00023136"/>
    </source>
</evidence>
<dbReference type="SUPFAM" id="SSF103473">
    <property type="entry name" value="MFS general substrate transporter"/>
    <property type="match status" value="1"/>
</dbReference>
<dbReference type="GO" id="GO:0016020">
    <property type="term" value="C:membrane"/>
    <property type="evidence" value="ECO:0007669"/>
    <property type="project" value="UniProtKB-SubCell"/>
</dbReference>
<feature type="transmembrane region" description="Helical" evidence="7">
    <location>
        <begin position="300"/>
        <end position="322"/>
    </location>
</feature>
<evidence type="ECO:0000256" key="2">
    <source>
        <dbReference type="ARBA" id="ARBA00022448"/>
    </source>
</evidence>
<dbReference type="FunFam" id="1.20.1250.20:FF:000018">
    <property type="entry name" value="MFS transporter permease"/>
    <property type="match status" value="1"/>
</dbReference>
<feature type="transmembrane region" description="Helical" evidence="7">
    <location>
        <begin position="140"/>
        <end position="163"/>
    </location>
</feature>
<dbReference type="STRING" id="1077348.A0A2G8S4A4"/>
<comment type="caution">
    <text evidence="9">The sequence shown here is derived from an EMBL/GenBank/DDBJ whole genome shotgun (WGS) entry which is preliminary data.</text>
</comment>
<sequence length="428" mass="47671">MQSYKASFPQLDLTGDRYNVALSLYFLSYNVCAIPSNLVLKKFRPSRWLPFITILWGIVTCLMGIVKDYPQLVATRVCLGIAESGFAPGVFFYLSMWYPRHMLHTRFGLFWGGATLAGAFSGLLAFAISFMSGTAGLLGWSWIFIIEGMFTVVVGVVAFFVLVDFPDTARFLTPEERAYVIQRKKFDNSTVGEDEHFELRHVWEAISDWQVWLLSLINMSIITPVFGLAFFLPSIINGFGFNAAISQLLTIPPYVVATVTVVVWAIWSDRIKRRFPFVLCGQLLCLVGFAINISNASIGVKYFGTFLIVTGGYAAYPADTAWVANNLAGHYKRAVGIACQVIFGNTGGAIAGIIFRSQDAPRYILGHGVEIGFVSMGLVLMPIVLYLYTGANRQKEVKLRQLDESGEKYTAGQLRRMGDRAPDFRYTL</sequence>
<feature type="transmembrane region" description="Helical" evidence="7">
    <location>
        <begin position="334"/>
        <end position="355"/>
    </location>
</feature>
<evidence type="ECO:0000256" key="6">
    <source>
        <dbReference type="ARBA" id="ARBA00037968"/>
    </source>
</evidence>
<feature type="transmembrane region" description="Helical" evidence="7">
    <location>
        <begin position="274"/>
        <end position="294"/>
    </location>
</feature>
<gene>
    <name evidence="9" type="ORF">GSI_08605</name>
</gene>
<feature type="transmembrane region" description="Helical" evidence="7">
    <location>
        <begin position="72"/>
        <end position="95"/>
    </location>
</feature>
<organism evidence="9 10">
    <name type="scientific">Ganoderma sinense ZZ0214-1</name>
    <dbReference type="NCBI Taxonomy" id="1077348"/>
    <lineage>
        <taxon>Eukaryota</taxon>
        <taxon>Fungi</taxon>
        <taxon>Dikarya</taxon>
        <taxon>Basidiomycota</taxon>
        <taxon>Agaricomycotina</taxon>
        <taxon>Agaricomycetes</taxon>
        <taxon>Polyporales</taxon>
        <taxon>Polyporaceae</taxon>
        <taxon>Ganoderma</taxon>
    </lineage>
</organism>
<dbReference type="EMBL" id="AYKW01000023">
    <property type="protein sequence ID" value="PIL28564.1"/>
    <property type="molecule type" value="Genomic_DNA"/>
</dbReference>
<dbReference type="InterPro" id="IPR011701">
    <property type="entry name" value="MFS"/>
</dbReference>
<dbReference type="FunFam" id="1.20.1250.20:FF:000068">
    <property type="entry name" value="MFS general substrate transporter"/>
    <property type="match status" value="1"/>
</dbReference>
<dbReference type="OrthoDB" id="2985014at2759"/>